<dbReference type="KEGG" id="scad:DN051_44205"/>
<dbReference type="Proteomes" id="UP000249616">
    <property type="component" value="Plasmid unnamed1"/>
</dbReference>
<evidence type="ECO:0000313" key="1">
    <source>
        <dbReference type="EMBL" id="AWW43530.1"/>
    </source>
</evidence>
<protein>
    <submittedName>
        <fullName evidence="1">Uncharacterized protein</fullName>
    </submittedName>
</protein>
<sequence length="83" mass="8582">MSTTSVRLAAVPPATVQRLVGGRVGRSAAEPARGTDLRPVVLRALLPAATVRHTAIPCSAPLTWPFSRGGRRLRVSRGGTAGA</sequence>
<keyword evidence="1" id="KW-0614">Plasmid</keyword>
<geneLocation type="plasmid" evidence="1 2">
    <name>unnamed1</name>
</geneLocation>
<evidence type="ECO:0000313" key="2">
    <source>
        <dbReference type="Proteomes" id="UP000249616"/>
    </source>
</evidence>
<dbReference type="EMBL" id="CP030074">
    <property type="protein sequence ID" value="AWW43530.1"/>
    <property type="molecule type" value="Genomic_DNA"/>
</dbReference>
<keyword evidence="2" id="KW-1185">Reference proteome</keyword>
<gene>
    <name evidence="1" type="ORF">DN051_44205</name>
</gene>
<name>A0A2Z4JF03_9ACTN</name>
<dbReference type="AlphaFoldDB" id="A0A2Z4JF03"/>
<proteinExistence type="predicted"/>
<reference evidence="2" key="1">
    <citation type="submission" date="2018-06" db="EMBL/GenBank/DDBJ databases">
        <authorList>
            <person name="Li K."/>
        </authorList>
    </citation>
    <scope>NUCLEOTIDE SEQUENCE [LARGE SCALE GENOMIC DNA]</scope>
    <source>
        <strain evidence="2">ZFG47</strain>
        <plasmid evidence="2">unnamed1</plasmid>
    </source>
</reference>
<accession>A0A2Z4JF03</accession>
<organism evidence="1 2">
    <name type="scientific">Streptomyces cadmiisoli</name>
    <dbReference type="NCBI Taxonomy" id="2184053"/>
    <lineage>
        <taxon>Bacteria</taxon>
        <taxon>Bacillati</taxon>
        <taxon>Actinomycetota</taxon>
        <taxon>Actinomycetes</taxon>
        <taxon>Kitasatosporales</taxon>
        <taxon>Streptomycetaceae</taxon>
        <taxon>Streptomyces</taxon>
        <taxon>Streptomyces aurantiacus group</taxon>
    </lineage>
</organism>